<evidence type="ECO:0000313" key="1">
    <source>
        <dbReference type="EMBL" id="CAF0703884.1"/>
    </source>
</evidence>
<proteinExistence type="predicted"/>
<accession>A0A8J2BVG5</accession>
<dbReference type="Proteomes" id="UP000663859">
    <property type="component" value="Unassembled WGS sequence"/>
</dbReference>
<evidence type="ECO:0000313" key="2">
    <source>
        <dbReference type="Proteomes" id="UP000663859"/>
    </source>
</evidence>
<sequence length="72" mass="8327">MAHALYFIRIGCDTERYVYLCFLAIGRPQTQKRNPSHARLALELPRGKTSSQRYVAVKRKGKTFSDRTIARL</sequence>
<dbReference type="EMBL" id="CAJNOB010000056">
    <property type="protein sequence ID" value="CAF0703884.1"/>
    <property type="molecule type" value="Genomic_DNA"/>
</dbReference>
<gene>
    <name evidence="1" type="ORF">MPNT_60128</name>
</gene>
<protein>
    <submittedName>
        <fullName evidence="1">Uncharacterized protein</fullName>
    </submittedName>
</protein>
<name>A0A8J2BVG5_9BACT</name>
<reference evidence="1" key="1">
    <citation type="submission" date="2021-02" db="EMBL/GenBank/DDBJ databases">
        <authorList>
            <person name="Cremers G."/>
            <person name="Picone N."/>
        </authorList>
    </citation>
    <scope>NUCLEOTIDE SEQUENCE</scope>
    <source>
        <strain evidence="1">PQ17</strain>
    </source>
</reference>
<keyword evidence="2" id="KW-1185">Reference proteome</keyword>
<dbReference type="AlphaFoldDB" id="A0A8J2BVG5"/>
<organism evidence="1 2">
    <name type="scientific">Candidatus Methylacidithermus pantelleriae</name>
    <dbReference type="NCBI Taxonomy" id="2744239"/>
    <lineage>
        <taxon>Bacteria</taxon>
        <taxon>Pseudomonadati</taxon>
        <taxon>Verrucomicrobiota</taxon>
        <taxon>Methylacidiphilae</taxon>
        <taxon>Methylacidiphilales</taxon>
        <taxon>Methylacidiphilaceae</taxon>
        <taxon>Candidatus Methylacidithermus</taxon>
    </lineage>
</organism>
<comment type="caution">
    <text evidence="1">The sequence shown here is derived from an EMBL/GenBank/DDBJ whole genome shotgun (WGS) entry which is preliminary data.</text>
</comment>